<evidence type="ECO:0000256" key="9">
    <source>
        <dbReference type="ARBA" id="ARBA00023136"/>
    </source>
</evidence>
<evidence type="ECO:0000256" key="6">
    <source>
        <dbReference type="ARBA" id="ARBA00022500"/>
    </source>
</evidence>
<keyword evidence="4" id="KW-0813">Transport</keyword>
<evidence type="ECO:0000256" key="7">
    <source>
        <dbReference type="ARBA" id="ARBA00022795"/>
    </source>
</evidence>
<keyword evidence="5" id="KW-1003">Cell membrane</keyword>
<organism evidence="12">
    <name type="scientific">Enterocloster bolteae</name>
    <dbReference type="NCBI Taxonomy" id="208479"/>
    <lineage>
        <taxon>Bacteria</taxon>
        <taxon>Bacillati</taxon>
        <taxon>Bacillota</taxon>
        <taxon>Clostridia</taxon>
        <taxon>Lachnospirales</taxon>
        <taxon>Lachnospiraceae</taxon>
        <taxon>Enterocloster</taxon>
    </lineage>
</organism>
<evidence type="ECO:0000313" key="12">
    <source>
        <dbReference type="EMBL" id="VYT36782.1"/>
    </source>
</evidence>
<keyword evidence="12" id="KW-0966">Cell projection</keyword>
<evidence type="ECO:0000256" key="10">
    <source>
        <dbReference type="ARBA" id="ARBA00023225"/>
    </source>
</evidence>
<dbReference type="GO" id="GO:0006935">
    <property type="term" value="P:chemotaxis"/>
    <property type="evidence" value="ECO:0007669"/>
    <property type="project" value="UniProtKB-KW"/>
</dbReference>
<keyword evidence="10" id="KW-1006">Bacterial flagellum protein export</keyword>
<dbReference type="GO" id="GO:0005886">
    <property type="term" value="C:plasma membrane"/>
    <property type="evidence" value="ECO:0007669"/>
    <property type="project" value="UniProtKB-SubCell"/>
</dbReference>
<accession>A0A6N2W744</accession>
<dbReference type="Pfam" id="PF02050">
    <property type="entry name" value="FliJ"/>
    <property type="match status" value="1"/>
</dbReference>
<name>A0A6N2W744_9FIRM</name>
<gene>
    <name evidence="12" type="ORF">CBLFYP116_03249</name>
</gene>
<dbReference type="RefSeq" id="WP_002577847.1">
    <property type="nucleotide sequence ID" value="NZ_BAABXO010000001.1"/>
</dbReference>
<dbReference type="Gene3D" id="1.10.287.1700">
    <property type="match status" value="1"/>
</dbReference>
<dbReference type="GO" id="GO:0044781">
    <property type="term" value="P:bacterial-type flagellum organization"/>
    <property type="evidence" value="ECO:0007669"/>
    <property type="project" value="UniProtKB-KW"/>
</dbReference>
<protein>
    <recommendedName>
        <fullName evidence="3">Flagellar FliJ protein</fullName>
    </recommendedName>
</protein>
<evidence type="ECO:0000256" key="4">
    <source>
        <dbReference type="ARBA" id="ARBA00022448"/>
    </source>
</evidence>
<feature type="coiled-coil region" evidence="11">
    <location>
        <begin position="74"/>
        <end position="132"/>
    </location>
</feature>
<evidence type="ECO:0000256" key="1">
    <source>
        <dbReference type="ARBA" id="ARBA00004413"/>
    </source>
</evidence>
<sequence length="152" mass="18145">MKRFKYSLDTVLDYKTQVLDELRSEHAVIARNVMTKQEQIVRLKEKLNGFQEGFDQTKSTGASIENFRLYDMCIGRMEEIISREKEELSSLRKREESKKKEVISAKVDTSKFEKLKDKRMQAYQRAEMKEEEGFVEEFIIRDITRSRYQGRI</sequence>
<comment type="similarity">
    <text evidence="2">Belongs to the FliJ family.</text>
</comment>
<keyword evidence="7" id="KW-1005">Bacterial flagellum biogenesis</keyword>
<evidence type="ECO:0000256" key="2">
    <source>
        <dbReference type="ARBA" id="ARBA00010004"/>
    </source>
</evidence>
<keyword evidence="9" id="KW-0472">Membrane</keyword>
<keyword evidence="8" id="KW-0653">Protein transport</keyword>
<dbReference type="InterPro" id="IPR053716">
    <property type="entry name" value="Flag_assembly_chemotaxis_eff"/>
</dbReference>
<keyword evidence="11" id="KW-0175">Coiled coil</keyword>
<evidence type="ECO:0000256" key="5">
    <source>
        <dbReference type="ARBA" id="ARBA00022475"/>
    </source>
</evidence>
<evidence type="ECO:0000256" key="11">
    <source>
        <dbReference type="SAM" id="Coils"/>
    </source>
</evidence>
<dbReference type="AlphaFoldDB" id="A0A6N2W744"/>
<dbReference type="InterPro" id="IPR012823">
    <property type="entry name" value="Flagell_FliJ"/>
</dbReference>
<comment type="subcellular location">
    <subcellularLocation>
        <location evidence="1">Cell membrane</location>
        <topology evidence="1">Peripheral membrane protein</topology>
        <orientation evidence="1">Cytoplasmic side</orientation>
    </subcellularLocation>
</comment>
<proteinExistence type="inferred from homology"/>
<dbReference type="EMBL" id="CACRTF010000014">
    <property type="protein sequence ID" value="VYT36782.1"/>
    <property type="molecule type" value="Genomic_DNA"/>
</dbReference>
<keyword evidence="12" id="KW-0969">Cilium</keyword>
<evidence type="ECO:0000256" key="3">
    <source>
        <dbReference type="ARBA" id="ARBA00020392"/>
    </source>
</evidence>
<dbReference type="GO" id="GO:0009288">
    <property type="term" value="C:bacterial-type flagellum"/>
    <property type="evidence" value="ECO:0007669"/>
    <property type="project" value="InterPro"/>
</dbReference>
<keyword evidence="6" id="KW-0145">Chemotaxis</keyword>
<evidence type="ECO:0000256" key="8">
    <source>
        <dbReference type="ARBA" id="ARBA00022927"/>
    </source>
</evidence>
<dbReference type="GO" id="GO:0071973">
    <property type="term" value="P:bacterial-type flagellum-dependent cell motility"/>
    <property type="evidence" value="ECO:0007669"/>
    <property type="project" value="InterPro"/>
</dbReference>
<reference evidence="12" key="1">
    <citation type="submission" date="2019-11" db="EMBL/GenBank/DDBJ databases">
        <authorList>
            <person name="Feng L."/>
        </authorList>
    </citation>
    <scope>NUCLEOTIDE SEQUENCE</scope>
    <source>
        <strain evidence="12">CbolteaeLFYP116</strain>
    </source>
</reference>
<dbReference type="GeneID" id="23116348"/>
<dbReference type="GO" id="GO:0015031">
    <property type="term" value="P:protein transport"/>
    <property type="evidence" value="ECO:0007669"/>
    <property type="project" value="UniProtKB-KW"/>
</dbReference>
<keyword evidence="12" id="KW-0282">Flagellum</keyword>